<dbReference type="EMBL" id="SJPK01000003">
    <property type="protein sequence ID" value="TWT73315.1"/>
    <property type="molecule type" value="Genomic_DNA"/>
</dbReference>
<reference evidence="1 2" key="1">
    <citation type="submission" date="2019-02" db="EMBL/GenBank/DDBJ databases">
        <title>Deep-cultivation of Planctomycetes and their phenomic and genomic characterization uncovers novel biology.</title>
        <authorList>
            <person name="Wiegand S."/>
            <person name="Jogler M."/>
            <person name="Boedeker C."/>
            <person name="Pinto D."/>
            <person name="Vollmers J."/>
            <person name="Rivas-Marin E."/>
            <person name="Kohn T."/>
            <person name="Peeters S.H."/>
            <person name="Heuer A."/>
            <person name="Rast P."/>
            <person name="Oberbeckmann S."/>
            <person name="Bunk B."/>
            <person name="Jeske O."/>
            <person name="Meyerdierks A."/>
            <person name="Storesund J.E."/>
            <person name="Kallscheuer N."/>
            <person name="Luecker S."/>
            <person name="Lage O.M."/>
            <person name="Pohl T."/>
            <person name="Merkel B.J."/>
            <person name="Hornburger P."/>
            <person name="Mueller R.-W."/>
            <person name="Bruemmer F."/>
            <person name="Labrenz M."/>
            <person name="Spormann A.M."/>
            <person name="Op Den Camp H."/>
            <person name="Overmann J."/>
            <person name="Amann R."/>
            <person name="Jetten M.S.M."/>
            <person name="Mascher T."/>
            <person name="Medema M.H."/>
            <person name="Devos D.P."/>
            <person name="Kaster A.-K."/>
            <person name="Ovreas L."/>
            <person name="Rohde M."/>
            <person name="Galperin M.Y."/>
            <person name="Jogler C."/>
        </authorList>
    </citation>
    <scope>NUCLEOTIDE SEQUENCE [LARGE SCALE GENOMIC DNA]</scope>
    <source>
        <strain evidence="1 2">CA85</strain>
    </source>
</reference>
<comment type="caution">
    <text evidence="1">The sequence shown here is derived from an EMBL/GenBank/DDBJ whole genome shotgun (WGS) entry which is preliminary data.</text>
</comment>
<accession>A0A5C5YG33</accession>
<proteinExistence type="predicted"/>
<protein>
    <submittedName>
        <fullName evidence="1">Uncharacterized protein</fullName>
    </submittedName>
</protein>
<evidence type="ECO:0000313" key="2">
    <source>
        <dbReference type="Proteomes" id="UP000318053"/>
    </source>
</evidence>
<keyword evidence="2" id="KW-1185">Reference proteome</keyword>
<evidence type="ECO:0000313" key="1">
    <source>
        <dbReference type="EMBL" id="TWT73315.1"/>
    </source>
</evidence>
<gene>
    <name evidence="1" type="ORF">CA85_17840</name>
</gene>
<name>A0A5C5YG33_9BACT</name>
<sequence>MRLPSGGPEHSRSALRIRDLDALLPCRSVLDLPISPIARDTQSQD</sequence>
<dbReference type="Proteomes" id="UP000318053">
    <property type="component" value="Unassembled WGS sequence"/>
</dbReference>
<organism evidence="1 2">
    <name type="scientific">Allorhodopirellula solitaria</name>
    <dbReference type="NCBI Taxonomy" id="2527987"/>
    <lineage>
        <taxon>Bacteria</taxon>
        <taxon>Pseudomonadati</taxon>
        <taxon>Planctomycetota</taxon>
        <taxon>Planctomycetia</taxon>
        <taxon>Pirellulales</taxon>
        <taxon>Pirellulaceae</taxon>
        <taxon>Allorhodopirellula</taxon>
    </lineage>
</organism>
<dbReference type="AlphaFoldDB" id="A0A5C5YG33"/>